<dbReference type="EMBL" id="BFEA01000411">
    <property type="protein sequence ID" value="GBG82576.1"/>
    <property type="molecule type" value="Genomic_DNA"/>
</dbReference>
<evidence type="ECO:0000313" key="2">
    <source>
        <dbReference type="Proteomes" id="UP000265515"/>
    </source>
</evidence>
<dbReference type="AlphaFoldDB" id="A0A388LJS9"/>
<comment type="caution">
    <text evidence="1">The sequence shown here is derived from an EMBL/GenBank/DDBJ whole genome shotgun (WGS) entry which is preliminary data.</text>
</comment>
<gene>
    <name evidence="1" type="ORF">CBR_g34952</name>
</gene>
<dbReference type="Proteomes" id="UP000265515">
    <property type="component" value="Unassembled WGS sequence"/>
</dbReference>
<evidence type="ECO:0000313" key="1">
    <source>
        <dbReference type="EMBL" id="GBG82576.1"/>
    </source>
</evidence>
<organism evidence="1 2">
    <name type="scientific">Chara braunii</name>
    <name type="common">Braun's stonewort</name>
    <dbReference type="NCBI Taxonomy" id="69332"/>
    <lineage>
        <taxon>Eukaryota</taxon>
        <taxon>Viridiplantae</taxon>
        <taxon>Streptophyta</taxon>
        <taxon>Charophyceae</taxon>
        <taxon>Charales</taxon>
        <taxon>Characeae</taxon>
        <taxon>Chara</taxon>
    </lineage>
</organism>
<keyword evidence="2" id="KW-1185">Reference proteome</keyword>
<proteinExistence type="predicted"/>
<sequence>MDACSRFDIEPAINQVCLFYISSFVTCKVTVVRIGLCVVPLLVSCEKTYSMPVPCRKVAPQQDRKCSETNQCCCFVLA</sequence>
<reference evidence="1 2" key="1">
    <citation type="journal article" date="2018" name="Cell">
        <title>The Chara Genome: Secondary Complexity and Implications for Plant Terrestrialization.</title>
        <authorList>
            <person name="Nishiyama T."/>
            <person name="Sakayama H."/>
            <person name="Vries J.D."/>
            <person name="Buschmann H."/>
            <person name="Saint-Marcoux D."/>
            <person name="Ullrich K.K."/>
            <person name="Haas F.B."/>
            <person name="Vanderstraeten L."/>
            <person name="Becker D."/>
            <person name="Lang D."/>
            <person name="Vosolsobe S."/>
            <person name="Rombauts S."/>
            <person name="Wilhelmsson P.K.I."/>
            <person name="Janitza P."/>
            <person name="Kern R."/>
            <person name="Heyl A."/>
            <person name="Rumpler F."/>
            <person name="Villalobos L.I.A.C."/>
            <person name="Clay J.M."/>
            <person name="Skokan R."/>
            <person name="Toyoda A."/>
            <person name="Suzuki Y."/>
            <person name="Kagoshima H."/>
            <person name="Schijlen E."/>
            <person name="Tajeshwar N."/>
            <person name="Catarino B."/>
            <person name="Hetherington A.J."/>
            <person name="Saltykova A."/>
            <person name="Bonnot C."/>
            <person name="Breuninger H."/>
            <person name="Symeonidi A."/>
            <person name="Radhakrishnan G.V."/>
            <person name="Van Nieuwerburgh F."/>
            <person name="Deforce D."/>
            <person name="Chang C."/>
            <person name="Karol K.G."/>
            <person name="Hedrich R."/>
            <person name="Ulvskov P."/>
            <person name="Glockner G."/>
            <person name="Delwiche C.F."/>
            <person name="Petrasek J."/>
            <person name="Van de Peer Y."/>
            <person name="Friml J."/>
            <person name="Beilby M."/>
            <person name="Dolan L."/>
            <person name="Kohara Y."/>
            <person name="Sugano S."/>
            <person name="Fujiyama A."/>
            <person name="Delaux P.-M."/>
            <person name="Quint M."/>
            <person name="TheiBen G."/>
            <person name="Hagemann M."/>
            <person name="Harholt J."/>
            <person name="Dunand C."/>
            <person name="Zachgo S."/>
            <person name="Langdale J."/>
            <person name="Maumus F."/>
            <person name="Straeten D.V.D."/>
            <person name="Gould S.B."/>
            <person name="Rensing S.A."/>
        </authorList>
    </citation>
    <scope>NUCLEOTIDE SEQUENCE [LARGE SCALE GENOMIC DNA]</scope>
    <source>
        <strain evidence="1 2">S276</strain>
    </source>
</reference>
<accession>A0A388LJS9</accession>
<dbReference type="Gramene" id="GBG82576">
    <property type="protein sequence ID" value="GBG82576"/>
    <property type="gene ID" value="CBR_g34952"/>
</dbReference>
<name>A0A388LJS9_CHABU</name>
<protein>
    <submittedName>
        <fullName evidence="1">Uncharacterized protein</fullName>
    </submittedName>
</protein>